<protein>
    <submittedName>
        <fullName evidence="2">Copper amine oxidase N-terminal domain-containing protein</fullName>
    </submittedName>
</protein>
<evidence type="ECO:0000313" key="3">
    <source>
        <dbReference type="Proteomes" id="UP000266552"/>
    </source>
</evidence>
<dbReference type="RefSeq" id="WP_119847085.1">
    <property type="nucleotide sequence ID" value="NZ_CP032412.1"/>
</dbReference>
<gene>
    <name evidence="2" type="ORF">D5F53_06945</name>
</gene>
<evidence type="ECO:0000259" key="1">
    <source>
        <dbReference type="Pfam" id="PF07833"/>
    </source>
</evidence>
<dbReference type="KEGG" id="plw:D5F53_06945"/>
<reference evidence="2 3" key="1">
    <citation type="submission" date="2018-09" db="EMBL/GenBank/DDBJ databases">
        <title>Genome Sequence of Paenibacillus lautus Strain E7593-69, Azo Dye-Degrading Bacteria, Isolated from Commercial Tattoo Inks.</title>
        <authorList>
            <person name="Nho S.W."/>
            <person name="Kim S.-J."/>
            <person name="Kweon O."/>
            <person name="Cerniglia C.E."/>
        </authorList>
    </citation>
    <scope>NUCLEOTIDE SEQUENCE [LARGE SCALE GENOMIC DNA]</scope>
    <source>
        <strain evidence="2 3">E7593-69</strain>
    </source>
</reference>
<accession>A0A385TJ76</accession>
<name>A0A385TJ76_PAELA</name>
<dbReference type="InterPro" id="IPR036582">
    <property type="entry name" value="Mao_N_sf"/>
</dbReference>
<dbReference type="Proteomes" id="UP000266552">
    <property type="component" value="Chromosome"/>
</dbReference>
<dbReference type="AlphaFoldDB" id="A0A385TJ76"/>
<feature type="domain" description="Copper amine oxidase-like N-terminal" evidence="1">
    <location>
        <begin position="46"/>
        <end position="149"/>
    </location>
</feature>
<keyword evidence="3" id="KW-1185">Reference proteome</keyword>
<dbReference type="EMBL" id="CP032412">
    <property type="protein sequence ID" value="AYB43038.1"/>
    <property type="molecule type" value="Genomic_DNA"/>
</dbReference>
<proteinExistence type="predicted"/>
<sequence>MKKRQGVRKLLAGITAAAIGIAGFLFGGEEVWASGTSSDKPIEVRVNGGKLLLDSPAFIHQGRVMVPFRGISAAMGAEVRWNQADRTAIVSNGKHTTSYTVGHTRAVKDGKVVTLDAPPLLREGRVYIPLRFSAEGLGGKVSWNNMAKEAMIYPLLTPKEAEAALSKISAEAIILLKNKDFEKLAELAHPDGITFSPYAYVDRQKDVTLSKQQLRQGLNNDAVYRWGEFDGSGEPISMTIGDYYKKFIYTLDFAEAPWIGYNQSKSEGNTVNNASSQYREAGIVEYYFDGVDPDYAGMDWESLRLVFERHGDRWVLSGIIHDQWTI</sequence>
<evidence type="ECO:0000313" key="2">
    <source>
        <dbReference type="EMBL" id="AYB43038.1"/>
    </source>
</evidence>
<organism evidence="2 3">
    <name type="scientific">Paenibacillus lautus</name>
    <name type="common">Bacillus lautus</name>
    <dbReference type="NCBI Taxonomy" id="1401"/>
    <lineage>
        <taxon>Bacteria</taxon>
        <taxon>Bacillati</taxon>
        <taxon>Bacillota</taxon>
        <taxon>Bacilli</taxon>
        <taxon>Bacillales</taxon>
        <taxon>Paenibacillaceae</taxon>
        <taxon>Paenibacillus</taxon>
    </lineage>
</organism>
<dbReference type="Gene3D" id="3.30.457.10">
    <property type="entry name" value="Copper amine oxidase-like, N-terminal domain"/>
    <property type="match status" value="1"/>
</dbReference>
<dbReference type="SUPFAM" id="SSF55383">
    <property type="entry name" value="Copper amine oxidase, domain N"/>
    <property type="match status" value="1"/>
</dbReference>
<dbReference type="InterPro" id="IPR012854">
    <property type="entry name" value="Cu_amine_oxidase-like_N"/>
</dbReference>
<dbReference type="Pfam" id="PF07833">
    <property type="entry name" value="Cu_amine_oxidN1"/>
    <property type="match status" value="1"/>
</dbReference>